<gene>
    <name evidence="1" type="ORF">AsAng_0064610</name>
</gene>
<dbReference type="KEGG" id="aup:AsAng_0064610"/>
<dbReference type="AlphaFoldDB" id="A0A915YM04"/>
<evidence type="ECO:0000313" key="2">
    <source>
        <dbReference type="Proteomes" id="UP001060919"/>
    </source>
</evidence>
<protein>
    <submittedName>
        <fullName evidence="1">Uncharacterized protein</fullName>
    </submittedName>
</protein>
<dbReference type="Proteomes" id="UP001060919">
    <property type="component" value="Plasmid pAUEb"/>
</dbReference>
<reference evidence="1" key="1">
    <citation type="submission" date="2022-09" db="EMBL/GenBank/DDBJ databases">
        <title>Aureispira anguillicida sp. nov., isolated from Leptocephalus of Japanese eel Anguilla japonica.</title>
        <authorList>
            <person name="Yuasa K."/>
            <person name="Mekata T."/>
            <person name="Ikunari K."/>
        </authorList>
    </citation>
    <scope>NUCLEOTIDE SEQUENCE</scope>
    <source>
        <strain evidence="1">EL160426</strain>
        <plasmid evidence="1">pAUEb</plasmid>
    </source>
</reference>
<organism evidence="1 2">
    <name type="scientific">Aureispira anguillae</name>
    <dbReference type="NCBI Taxonomy" id="2864201"/>
    <lineage>
        <taxon>Bacteria</taxon>
        <taxon>Pseudomonadati</taxon>
        <taxon>Bacteroidota</taxon>
        <taxon>Saprospiria</taxon>
        <taxon>Saprospirales</taxon>
        <taxon>Saprospiraceae</taxon>
        <taxon>Aureispira</taxon>
    </lineage>
</organism>
<proteinExistence type="predicted"/>
<keyword evidence="1" id="KW-0614">Plasmid</keyword>
<sequence>MFGEIRDLALILWGINTVCYFETNVTTFRTYPNSIPIWEMALKAVFLQQKSPFFMGVFH</sequence>
<geneLocation type="plasmid" evidence="1 2">
    <name>pAUEb</name>
</geneLocation>
<keyword evidence="2" id="KW-1185">Reference proteome</keyword>
<accession>A0A915YM04</accession>
<dbReference type="EMBL" id="AP026869">
    <property type="protein sequence ID" value="BDS15677.1"/>
    <property type="molecule type" value="Genomic_DNA"/>
</dbReference>
<name>A0A915YM04_9BACT</name>
<evidence type="ECO:0000313" key="1">
    <source>
        <dbReference type="EMBL" id="BDS15677.1"/>
    </source>
</evidence>